<evidence type="ECO:0000256" key="3">
    <source>
        <dbReference type="ARBA" id="ARBA00022490"/>
    </source>
</evidence>
<dbReference type="NCBIfam" id="NF000582">
    <property type="entry name" value="PRK00006.1"/>
    <property type="match status" value="1"/>
</dbReference>
<evidence type="ECO:0000313" key="9">
    <source>
        <dbReference type="EMBL" id="CUS54185.1"/>
    </source>
</evidence>
<keyword evidence="7 9" id="KW-0456">Lyase</keyword>
<dbReference type="AlphaFoldDB" id="A0A160TVK1"/>
<keyword evidence="6" id="KW-0443">Lipid metabolism</keyword>
<keyword evidence="5" id="KW-0441">Lipid A biosynthesis</keyword>
<comment type="subcellular location">
    <subcellularLocation>
        <location evidence="1">Cytoplasm</location>
    </subcellularLocation>
</comment>
<proteinExistence type="inferred from homology"/>
<keyword evidence="4" id="KW-0444">Lipid biosynthesis</keyword>
<gene>
    <name evidence="9" type="ORF">MGWOODY_XGa645</name>
</gene>
<dbReference type="EMBL" id="CZRL01000104">
    <property type="protein sequence ID" value="CUS54185.1"/>
    <property type="molecule type" value="Genomic_DNA"/>
</dbReference>
<dbReference type="GO" id="GO:0005737">
    <property type="term" value="C:cytoplasm"/>
    <property type="evidence" value="ECO:0007669"/>
    <property type="project" value="UniProtKB-SubCell"/>
</dbReference>
<dbReference type="CDD" id="cd01288">
    <property type="entry name" value="FabZ"/>
    <property type="match status" value="1"/>
</dbReference>
<protein>
    <recommendedName>
        <fullName evidence="2">3-hydroxyacyl-[acyl-carrier-protein] dehydratase</fullName>
        <ecNumber evidence="2">4.2.1.59</ecNumber>
    </recommendedName>
</protein>
<dbReference type="InterPro" id="IPR010084">
    <property type="entry name" value="FabZ"/>
</dbReference>
<reference evidence="9" key="1">
    <citation type="submission" date="2015-10" db="EMBL/GenBank/DDBJ databases">
        <authorList>
            <person name="Gilbert D.G."/>
        </authorList>
    </citation>
    <scope>NUCLEOTIDE SEQUENCE</scope>
</reference>
<sequence length="148" mass="16635">MTVLDINHIREILPHRYPFLLIDRVTQVVDGKSLTAVKNVTINEPIFTGHFEHRPIFPGVLMIECIAQASALLASLILDATANRQRLYLFAGVDRARFKKIVEPGDQMCIDVELKNHKQQVWRCAGTITVDGVLACSAEILFTHKDLS</sequence>
<dbReference type="GO" id="GO:0019171">
    <property type="term" value="F:(3R)-hydroxyacyl-[acyl-carrier-protein] dehydratase activity"/>
    <property type="evidence" value="ECO:0007669"/>
    <property type="project" value="UniProtKB-EC"/>
</dbReference>
<evidence type="ECO:0000256" key="1">
    <source>
        <dbReference type="ARBA" id="ARBA00004496"/>
    </source>
</evidence>
<dbReference type="InterPro" id="IPR029069">
    <property type="entry name" value="HotDog_dom_sf"/>
</dbReference>
<dbReference type="SUPFAM" id="SSF54637">
    <property type="entry name" value="Thioesterase/thiol ester dehydrase-isomerase"/>
    <property type="match status" value="1"/>
</dbReference>
<dbReference type="GO" id="GO:0006633">
    <property type="term" value="P:fatty acid biosynthetic process"/>
    <property type="evidence" value="ECO:0007669"/>
    <property type="project" value="InterPro"/>
</dbReference>
<evidence type="ECO:0000256" key="5">
    <source>
        <dbReference type="ARBA" id="ARBA00022556"/>
    </source>
</evidence>
<evidence type="ECO:0000256" key="2">
    <source>
        <dbReference type="ARBA" id="ARBA00013167"/>
    </source>
</evidence>
<dbReference type="GO" id="GO:0016020">
    <property type="term" value="C:membrane"/>
    <property type="evidence" value="ECO:0007669"/>
    <property type="project" value="GOC"/>
</dbReference>
<dbReference type="PANTHER" id="PTHR30272:SF1">
    <property type="entry name" value="3-HYDROXYACYL-[ACYL-CARRIER-PROTEIN] DEHYDRATASE"/>
    <property type="match status" value="1"/>
</dbReference>
<evidence type="ECO:0000256" key="7">
    <source>
        <dbReference type="ARBA" id="ARBA00023239"/>
    </source>
</evidence>
<dbReference type="PANTHER" id="PTHR30272">
    <property type="entry name" value="3-HYDROXYACYL-[ACYL-CARRIER-PROTEIN] DEHYDRATASE"/>
    <property type="match status" value="1"/>
</dbReference>
<dbReference type="EC" id="4.2.1.59" evidence="2"/>
<keyword evidence="3" id="KW-0963">Cytoplasm</keyword>
<dbReference type="FunFam" id="3.10.129.10:FF:000001">
    <property type="entry name" value="3-hydroxyacyl-[acyl-carrier-protein] dehydratase FabZ"/>
    <property type="match status" value="1"/>
</dbReference>
<evidence type="ECO:0000256" key="6">
    <source>
        <dbReference type="ARBA" id="ARBA00023098"/>
    </source>
</evidence>
<dbReference type="GO" id="GO:0009245">
    <property type="term" value="P:lipid A biosynthetic process"/>
    <property type="evidence" value="ECO:0007669"/>
    <property type="project" value="UniProtKB-KW"/>
</dbReference>
<dbReference type="Gene3D" id="3.10.129.10">
    <property type="entry name" value="Hotdog Thioesterase"/>
    <property type="match status" value="1"/>
</dbReference>
<dbReference type="Pfam" id="PF07977">
    <property type="entry name" value="FabA"/>
    <property type="match status" value="1"/>
</dbReference>
<evidence type="ECO:0000256" key="8">
    <source>
        <dbReference type="ARBA" id="ARBA00025049"/>
    </source>
</evidence>
<comment type="function">
    <text evidence="8">Involved in unsaturated fatty acids biosynthesis. Catalyzes the dehydration of short chain beta-hydroxyacyl-ACPs and long chain saturated and unsaturated beta-hydroxyacyl-ACPs.</text>
</comment>
<name>A0A160TVK1_9ZZZZ</name>
<accession>A0A160TVK1</accession>
<dbReference type="HAMAP" id="MF_00406">
    <property type="entry name" value="FabZ"/>
    <property type="match status" value="1"/>
</dbReference>
<dbReference type="InterPro" id="IPR013114">
    <property type="entry name" value="FabA_FabZ"/>
</dbReference>
<evidence type="ECO:0000256" key="4">
    <source>
        <dbReference type="ARBA" id="ARBA00022516"/>
    </source>
</evidence>
<organism evidence="9">
    <name type="scientific">hydrothermal vent metagenome</name>
    <dbReference type="NCBI Taxonomy" id="652676"/>
    <lineage>
        <taxon>unclassified sequences</taxon>
        <taxon>metagenomes</taxon>
        <taxon>ecological metagenomes</taxon>
    </lineage>
</organism>
<dbReference type="NCBIfam" id="TIGR01750">
    <property type="entry name" value="fabZ"/>
    <property type="match status" value="1"/>
</dbReference>